<dbReference type="Proteomes" id="UP001060085">
    <property type="component" value="Linkage Group LG05"/>
</dbReference>
<reference evidence="2" key="1">
    <citation type="journal article" date="2023" name="Nat. Plants">
        <title>Single-cell RNA sequencing provides a high-resolution roadmap for understanding the multicellular compartmentation of specialized metabolism.</title>
        <authorList>
            <person name="Sun S."/>
            <person name="Shen X."/>
            <person name="Li Y."/>
            <person name="Li Y."/>
            <person name="Wang S."/>
            <person name="Li R."/>
            <person name="Zhang H."/>
            <person name="Shen G."/>
            <person name="Guo B."/>
            <person name="Wei J."/>
            <person name="Xu J."/>
            <person name="St-Pierre B."/>
            <person name="Chen S."/>
            <person name="Sun C."/>
        </authorList>
    </citation>
    <scope>NUCLEOTIDE SEQUENCE [LARGE SCALE GENOMIC DNA]</scope>
</reference>
<protein>
    <submittedName>
        <fullName evidence="1">Uncharacterized protein</fullName>
    </submittedName>
</protein>
<accession>A0ACC0ATF1</accession>
<name>A0ACC0ATF1_CATRO</name>
<dbReference type="EMBL" id="CM044705">
    <property type="protein sequence ID" value="KAI5663727.1"/>
    <property type="molecule type" value="Genomic_DNA"/>
</dbReference>
<keyword evidence="2" id="KW-1185">Reference proteome</keyword>
<gene>
    <name evidence="1" type="ORF">M9H77_23050</name>
</gene>
<proteinExistence type="predicted"/>
<evidence type="ECO:0000313" key="1">
    <source>
        <dbReference type="EMBL" id="KAI5663727.1"/>
    </source>
</evidence>
<evidence type="ECO:0000313" key="2">
    <source>
        <dbReference type="Proteomes" id="UP001060085"/>
    </source>
</evidence>
<organism evidence="1 2">
    <name type="scientific">Catharanthus roseus</name>
    <name type="common">Madagascar periwinkle</name>
    <name type="synonym">Vinca rosea</name>
    <dbReference type="NCBI Taxonomy" id="4058"/>
    <lineage>
        <taxon>Eukaryota</taxon>
        <taxon>Viridiplantae</taxon>
        <taxon>Streptophyta</taxon>
        <taxon>Embryophyta</taxon>
        <taxon>Tracheophyta</taxon>
        <taxon>Spermatophyta</taxon>
        <taxon>Magnoliopsida</taxon>
        <taxon>eudicotyledons</taxon>
        <taxon>Gunneridae</taxon>
        <taxon>Pentapetalae</taxon>
        <taxon>asterids</taxon>
        <taxon>lamiids</taxon>
        <taxon>Gentianales</taxon>
        <taxon>Apocynaceae</taxon>
        <taxon>Rauvolfioideae</taxon>
        <taxon>Vinceae</taxon>
        <taxon>Catharanthinae</taxon>
        <taxon>Catharanthus</taxon>
    </lineage>
</organism>
<sequence>MGVRLLSNRALVWCLAGIDYEMPKLDFNDLVLGFGPCPLSPIVALHISLHSGVEAVLMCLDSRRLPSCARNLYVSSSIASGLGSCFRVCSLVPRGTHIPYSAAVDLVASCGPTLKSLWFKVWGKSLCGSFVGYFLMSQQLVYKTYLYPQILLLFKHIPKELEVKIRQNGNLRSKNSRETKKKKMRIAKNIVNHSWLAYFTKWHHEHNPAGIGCNCWNP</sequence>
<comment type="caution">
    <text evidence="1">The sequence shown here is derived from an EMBL/GenBank/DDBJ whole genome shotgun (WGS) entry which is preliminary data.</text>
</comment>